<accession>A0A098LAK9</accession>
<dbReference type="eggNOG" id="COG0693">
    <property type="taxonomic scope" value="Bacteria"/>
</dbReference>
<dbReference type="OrthoDB" id="9803764at2"/>
<evidence type="ECO:0000313" key="3">
    <source>
        <dbReference type="Proteomes" id="UP000030185"/>
    </source>
</evidence>
<name>A0A098LAK9_9BACT</name>
<evidence type="ECO:0000259" key="1">
    <source>
        <dbReference type="Pfam" id="PF01965"/>
    </source>
</evidence>
<reference evidence="2 3" key="1">
    <citation type="submission" date="2014-09" db="EMBL/GenBank/DDBJ databases">
        <title>Sporocytophaga myxococcoides PG-01 genome sequencing.</title>
        <authorList>
            <person name="Liu L."/>
            <person name="Gao P.J."/>
            <person name="Chen G.J."/>
            <person name="Wang L.S."/>
        </authorList>
    </citation>
    <scope>NUCLEOTIDE SEQUENCE [LARGE SCALE GENOMIC DNA]</scope>
    <source>
        <strain evidence="2 3">PG-01</strain>
    </source>
</reference>
<dbReference type="EMBL" id="BBLT01000002">
    <property type="protein sequence ID" value="GAL83991.1"/>
    <property type="molecule type" value="Genomic_DNA"/>
</dbReference>
<dbReference type="STRING" id="153721.MYP_1219"/>
<dbReference type="RefSeq" id="WP_045459823.1">
    <property type="nucleotide sequence ID" value="NZ_BBLT01000002.1"/>
</dbReference>
<sequence>MKIAYIIFDGITWLDFIGVYDPLSRLKSLNYIPDLEWDICAFTESNKDNFGLEVKVNKIKNNLGAYDAIIVPGGFGTRKLQFDTDFINWLKTSENVKCKISICTGSLLLGAAGYLKDKTATVNFMEYETLASYCKTVSKERIVEDGDTITAGAVSASLDVGLYLCKKWAGDDAAKEIRKKMDYHG</sequence>
<dbReference type="AlphaFoldDB" id="A0A098LAK9"/>
<dbReference type="InterPro" id="IPR029062">
    <property type="entry name" value="Class_I_gatase-like"/>
</dbReference>
<comment type="caution">
    <text evidence="2">The sequence shown here is derived from an EMBL/GenBank/DDBJ whole genome shotgun (WGS) entry which is preliminary data.</text>
</comment>
<dbReference type="Pfam" id="PF01965">
    <property type="entry name" value="DJ-1_PfpI"/>
    <property type="match status" value="1"/>
</dbReference>
<dbReference type="Gene3D" id="3.40.50.880">
    <property type="match status" value="1"/>
</dbReference>
<dbReference type="Proteomes" id="UP000030185">
    <property type="component" value="Unassembled WGS sequence"/>
</dbReference>
<dbReference type="InterPro" id="IPR002818">
    <property type="entry name" value="DJ-1/PfpI"/>
</dbReference>
<keyword evidence="3" id="KW-1185">Reference proteome</keyword>
<gene>
    <name evidence="2" type="ORF">MYP_1219</name>
</gene>
<evidence type="ECO:0000313" key="2">
    <source>
        <dbReference type="EMBL" id="GAL83991.1"/>
    </source>
</evidence>
<dbReference type="PANTHER" id="PTHR43130">
    <property type="entry name" value="ARAC-FAMILY TRANSCRIPTIONAL REGULATOR"/>
    <property type="match status" value="1"/>
</dbReference>
<proteinExistence type="predicted"/>
<dbReference type="PANTHER" id="PTHR43130:SF3">
    <property type="entry name" value="HTH-TYPE TRANSCRIPTIONAL REGULATOR RV1931C"/>
    <property type="match status" value="1"/>
</dbReference>
<feature type="domain" description="DJ-1/PfpI" evidence="1">
    <location>
        <begin position="1"/>
        <end position="163"/>
    </location>
</feature>
<organism evidence="2 3">
    <name type="scientific">Sporocytophaga myxococcoides</name>
    <dbReference type="NCBI Taxonomy" id="153721"/>
    <lineage>
        <taxon>Bacteria</taxon>
        <taxon>Pseudomonadati</taxon>
        <taxon>Bacteroidota</taxon>
        <taxon>Cytophagia</taxon>
        <taxon>Cytophagales</taxon>
        <taxon>Cytophagaceae</taxon>
        <taxon>Sporocytophaga</taxon>
    </lineage>
</organism>
<dbReference type="InterPro" id="IPR052158">
    <property type="entry name" value="INH-QAR"/>
</dbReference>
<dbReference type="SUPFAM" id="SSF52317">
    <property type="entry name" value="Class I glutamine amidotransferase-like"/>
    <property type="match status" value="1"/>
</dbReference>
<protein>
    <recommendedName>
        <fullName evidence="1">DJ-1/PfpI domain-containing protein</fullName>
    </recommendedName>
</protein>